<evidence type="ECO:0000313" key="2">
    <source>
        <dbReference type="Proteomes" id="UP001239111"/>
    </source>
</evidence>
<dbReference type="EMBL" id="CM056743">
    <property type="protein sequence ID" value="KAJ8669303.1"/>
    <property type="molecule type" value="Genomic_DNA"/>
</dbReference>
<sequence>MEEEQTPQGIEQPVASVKVKKKKMASCPLRFLLLILKILVCIYILLFGLFPLAFRYSYQVQIKMLFLNFVHWPLDLDLTKPELLGMKGTRNFYLTTDQNVTIGSWQVLPQSLLNHSIPKTGDAYEAVLRNAKRPVFIYMHGNGGNRASSHRVKLYKLLQRLDYHIICFDYRSYGDSSHADLSEMGVVSDSKFVLEWAMKTVKNSSPIFVWGHSLGTGVASHVLAILAENGMSPAGLFLEAPFNNLADEVNDYALSRIFKHLPWFHWAFVEPLYDNELRFESDKHIGKIQCPVMILHAEDDIVVPFSLGEKLFTSGRAQHADNIQQIQMTKINSSFGLGHVYIWRYKHLPRIIR</sequence>
<protein>
    <submittedName>
        <fullName evidence="1">Uncharacterized protein</fullName>
    </submittedName>
</protein>
<gene>
    <name evidence="1" type="ORF">QAD02_000562</name>
</gene>
<dbReference type="Proteomes" id="UP001239111">
    <property type="component" value="Chromosome 3"/>
</dbReference>
<comment type="caution">
    <text evidence="1">The sequence shown here is derived from an EMBL/GenBank/DDBJ whole genome shotgun (WGS) entry which is preliminary data.</text>
</comment>
<accession>A0ACC2NET7</accession>
<name>A0ACC2NET7_9HYME</name>
<evidence type="ECO:0000313" key="1">
    <source>
        <dbReference type="EMBL" id="KAJ8669303.1"/>
    </source>
</evidence>
<reference evidence="1" key="1">
    <citation type="submission" date="2023-04" db="EMBL/GenBank/DDBJ databases">
        <title>A chromosome-level genome assembly of the parasitoid wasp Eretmocerus hayati.</title>
        <authorList>
            <person name="Zhong Y."/>
            <person name="Liu S."/>
            <person name="Liu Y."/>
        </authorList>
    </citation>
    <scope>NUCLEOTIDE SEQUENCE</scope>
    <source>
        <strain evidence="1">ZJU_SS_LIU_2023</strain>
    </source>
</reference>
<proteinExistence type="predicted"/>
<organism evidence="1 2">
    <name type="scientific">Eretmocerus hayati</name>
    <dbReference type="NCBI Taxonomy" id="131215"/>
    <lineage>
        <taxon>Eukaryota</taxon>
        <taxon>Metazoa</taxon>
        <taxon>Ecdysozoa</taxon>
        <taxon>Arthropoda</taxon>
        <taxon>Hexapoda</taxon>
        <taxon>Insecta</taxon>
        <taxon>Pterygota</taxon>
        <taxon>Neoptera</taxon>
        <taxon>Endopterygota</taxon>
        <taxon>Hymenoptera</taxon>
        <taxon>Apocrita</taxon>
        <taxon>Proctotrupomorpha</taxon>
        <taxon>Chalcidoidea</taxon>
        <taxon>Aphelinidae</taxon>
        <taxon>Aphelininae</taxon>
        <taxon>Eretmocerus</taxon>
    </lineage>
</organism>
<keyword evidence="2" id="KW-1185">Reference proteome</keyword>